<dbReference type="EMBL" id="CP147846">
    <property type="protein sequence ID" value="WXG70318.1"/>
    <property type="molecule type" value="Genomic_DNA"/>
</dbReference>
<feature type="region of interest" description="Disordered" evidence="22">
    <location>
        <begin position="412"/>
        <end position="493"/>
    </location>
</feature>
<evidence type="ECO:0000256" key="9">
    <source>
        <dbReference type="ARBA" id="ARBA00022984"/>
    </source>
</evidence>
<keyword evidence="9" id="KW-0573">Peptidoglycan synthesis</keyword>
<keyword evidence="25" id="KW-1185">Reference proteome</keyword>
<evidence type="ECO:0000313" key="24">
    <source>
        <dbReference type="EMBL" id="WXG70318.1"/>
    </source>
</evidence>
<keyword evidence="12" id="KW-0131">Cell cycle</keyword>
<feature type="transmembrane region" description="Helical" evidence="23">
    <location>
        <begin position="23"/>
        <end position="46"/>
    </location>
</feature>
<evidence type="ECO:0000256" key="2">
    <source>
        <dbReference type="ARBA" id="ARBA00004752"/>
    </source>
</evidence>
<comment type="catalytic activity">
    <reaction evidence="20">
        <text>[GlcNAc-(1-&gt;4)-Mur2Ac(oyl-L-Ala-gamma-D-Glu-L-Lys-D-Ala-D-Ala)](n)-di-trans,octa-cis-undecaprenyl diphosphate + beta-D-GlcNAc-(1-&gt;4)-Mur2Ac(oyl-L-Ala-gamma-D-Glu-L-Lys-D-Ala-D-Ala)-di-trans,octa-cis-undecaprenyl diphosphate = [GlcNAc-(1-&gt;4)-Mur2Ac(oyl-L-Ala-gamma-D-Glu-L-Lys-D-Ala-D-Ala)](n+1)-di-trans,octa-cis-undecaprenyl diphosphate + di-trans,octa-cis-undecaprenyl diphosphate + H(+)</text>
        <dbReference type="Rhea" id="RHEA:23708"/>
        <dbReference type="Rhea" id="RHEA-COMP:9602"/>
        <dbReference type="Rhea" id="RHEA-COMP:9603"/>
        <dbReference type="ChEBI" id="CHEBI:15378"/>
        <dbReference type="ChEBI" id="CHEBI:58405"/>
        <dbReference type="ChEBI" id="CHEBI:60033"/>
        <dbReference type="ChEBI" id="CHEBI:78435"/>
        <dbReference type="EC" id="2.4.99.28"/>
    </reaction>
</comment>
<evidence type="ECO:0000256" key="19">
    <source>
        <dbReference type="ARBA" id="ARBA00044770"/>
    </source>
</evidence>
<feature type="transmembrane region" description="Helical" evidence="23">
    <location>
        <begin position="93"/>
        <end position="112"/>
    </location>
</feature>
<accession>A0ABZ2PR13</accession>
<protein>
    <recommendedName>
        <fullName evidence="17">Probable peptidoglycan glycosyltransferase FtsW</fullName>
        <ecNumber evidence="19">2.4.99.28</ecNumber>
    </recommendedName>
    <alternativeName>
        <fullName evidence="18">Cell division protein FtsW</fullName>
    </alternativeName>
    <alternativeName>
        <fullName evidence="15">Cell wall polymerase</fullName>
    </alternativeName>
    <alternativeName>
        <fullName evidence="14">Peptidoglycan polymerase</fullName>
    </alternativeName>
</protein>
<feature type="compositionally biased region" description="Basic and acidic residues" evidence="22">
    <location>
        <begin position="425"/>
        <end position="462"/>
    </location>
</feature>
<dbReference type="EC" id="2.4.99.28" evidence="19"/>
<dbReference type="Pfam" id="PF01098">
    <property type="entry name" value="FTSW_RODA_SPOVE"/>
    <property type="match status" value="1"/>
</dbReference>
<evidence type="ECO:0000256" key="10">
    <source>
        <dbReference type="ARBA" id="ARBA00022989"/>
    </source>
</evidence>
<dbReference type="PROSITE" id="PS00428">
    <property type="entry name" value="FTSW_RODA_SPOVE"/>
    <property type="match status" value="1"/>
</dbReference>
<keyword evidence="3" id="KW-1003">Cell membrane</keyword>
<keyword evidence="8" id="KW-0133">Cell shape</keyword>
<evidence type="ECO:0000256" key="15">
    <source>
        <dbReference type="ARBA" id="ARBA00033270"/>
    </source>
</evidence>
<gene>
    <name evidence="24" type="primary">ftsW</name>
    <name evidence="24" type="ORF">WDS16_07355</name>
</gene>
<dbReference type="RefSeq" id="WP_338891647.1">
    <property type="nucleotide sequence ID" value="NZ_CP147846.1"/>
</dbReference>
<feature type="transmembrane region" description="Helical" evidence="23">
    <location>
        <begin position="58"/>
        <end position="81"/>
    </location>
</feature>
<evidence type="ECO:0000256" key="13">
    <source>
        <dbReference type="ARBA" id="ARBA00023316"/>
    </source>
</evidence>
<evidence type="ECO:0000256" key="1">
    <source>
        <dbReference type="ARBA" id="ARBA00004651"/>
    </source>
</evidence>
<keyword evidence="11 23" id="KW-0472">Membrane</keyword>
<evidence type="ECO:0000256" key="6">
    <source>
        <dbReference type="ARBA" id="ARBA00022679"/>
    </source>
</evidence>
<dbReference type="PANTHER" id="PTHR30474">
    <property type="entry name" value="CELL CYCLE PROTEIN"/>
    <property type="match status" value="1"/>
</dbReference>
<comment type="similarity">
    <text evidence="16">Belongs to the SEDS family. FtsW subfamily.</text>
</comment>
<evidence type="ECO:0000256" key="17">
    <source>
        <dbReference type="ARBA" id="ARBA00041185"/>
    </source>
</evidence>
<evidence type="ECO:0000256" key="16">
    <source>
        <dbReference type="ARBA" id="ARBA00038053"/>
    </source>
</evidence>
<keyword evidence="5" id="KW-0328">Glycosyltransferase</keyword>
<feature type="transmembrane region" description="Helical" evidence="23">
    <location>
        <begin position="321"/>
        <end position="345"/>
    </location>
</feature>
<feature type="transmembrane region" description="Helical" evidence="23">
    <location>
        <begin position="184"/>
        <end position="201"/>
    </location>
</feature>
<feature type="transmembrane region" description="Helical" evidence="23">
    <location>
        <begin position="206"/>
        <end position="226"/>
    </location>
</feature>
<feature type="transmembrane region" description="Helical" evidence="23">
    <location>
        <begin position="282"/>
        <end position="309"/>
    </location>
</feature>
<comment type="pathway">
    <text evidence="2">Cell wall biogenesis; peptidoglycan biosynthesis.</text>
</comment>
<dbReference type="InterPro" id="IPR018365">
    <property type="entry name" value="Cell_cycle_FtsW-rel_CS"/>
</dbReference>
<feature type="transmembrane region" description="Helical" evidence="23">
    <location>
        <begin position="161"/>
        <end position="178"/>
    </location>
</feature>
<feature type="transmembrane region" description="Helical" evidence="23">
    <location>
        <begin position="357"/>
        <end position="379"/>
    </location>
</feature>
<comment type="subcellular location">
    <subcellularLocation>
        <location evidence="1">Cell membrane</location>
        <topology evidence="1">Multi-pass membrane protein</topology>
    </subcellularLocation>
</comment>
<evidence type="ECO:0000256" key="18">
    <source>
        <dbReference type="ARBA" id="ARBA00041418"/>
    </source>
</evidence>
<keyword evidence="10 23" id="KW-1133">Transmembrane helix</keyword>
<evidence type="ECO:0000256" key="21">
    <source>
        <dbReference type="ARBA" id="ARBA00049966"/>
    </source>
</evidence>
<evidence type="ECO:0000256" key="5">
    <source>
        <dbReference type="ARBA" id="ARBA00022676"/>
    </source>
</evidence>
<evidence type="ECO:0000256" key="3">
    <source>
        <dbReference type="ARBA" id="ARBA00022475"/>
    </source>
</evidence>
<dbReference type="InterPro" id="IPR013437">
    <property type="entry name" value="FtsW"/>
</dbReference>
<organism evidence="24 25">
    <name type="scientific">Rhodococcus sovatensis</name>
    <dbReference type="NCBI Taxonomy" id="1805840"/>
    <lineage>
        <taxon>Bacteria</taxon>
        <taxon>Bacillati</taxon>
        <taxon>Actinomycetota</taxon>
        <taxon>Actinomycetes</taxon>
        <taxon>Mycobacteriales</taxon>
        <taxon>Nocardiaceae</taxon>
        <taxon>Rhodococcus</taxon>
    </lineage>
</organism>
<reference evidence="24 25" key="1">
    <citation type="submission" date="2024-03" db="EMBL/GenBank/DDBJ databases">
        <title>Natural products discovery in diverse microorganisms through a two-stage MS feature dereplication strategy.</title>
        <authorList>
            <person name="Zhang R."/>
        </authorList>
    </citation>
    <scope>NUCLEOTIDE SEQUENCE [LARGE SCALE GENOMIC DNA]</scope>
    <source>
        <strain evidence="24 25">18930</strain>
    </source>
</reference>
<dbReference type="Proteomes" id="UP001432000">
    <property type="component" value="Chromosome"/>
</dbReference>
<evidence type="ECO:0000313" key="25">
    <source>
        <dbReference type="Proteomes" id="UP001432000"/>
    </source>
</evidence>
<keyword evidence="7 23" id="KW-0812">Transmembrane</keyword>
<evidence type="ECO:0000256" key="11">
    <source>
        <dbReference type="ARBA" id="ARBA00023136"/>
    </source>
</evidence>
<evidence type="ECO:0000256" key="4">
    <source>
        <dbReference type="ARBA" id="ARBA00022618"/>
    </source>
</evidence>
<keyword evidence="6" id="KW-0808">Transferase</keyword>
<evidence type="ECO:0000256" key="14">
    <source>
        <dbReference type="ARBA" id="ARBA00032370"/>
    </source>
</evidence>
<dbReference type="NCBIfam" id="TIGR02614">
    <property type="entry name" value="ftsW"/>
    <property type="match status" value="1"/>
</dbReference>
<feature type="compositionally biased region" description="Basic and acidic residues" evidence="22">
    <location>
        <begin position="484"/>
        <end position="493"/>
    </location>
</feature>
<evidence type="ECO:0000256" key="23">
    <source>
        <dbReference type="SAM" id="Phobius"/>
    </source>
</evidence>
<keyword evidence="13" id="KW-0961">Cell wall biogenesis/degradation</keyword>
<feature type="transmembrane region" description="Helical" evidence="23">
    <location>
        <begin position="132"/>
        <end position="149"/>
    </location>
</feature>
<evidence type="ECO:0000256" key="22">
    <source>
        <dbReference type="SAM" id="MobiDB-lite"/>
    </source>
</evidence>
<proteinExistence type="inferred from homology"/>
<dbReference type="InterPro" id="IPR001182">
    <property type="entry name" value="FtsW/RodA"/>
</dbReference>
<dbReference type="PANTHER" id="PTHR30474:SF2">
    <property type="entry name" value="PEPTIDOGLYCAN GLYCOSYLTRANSFERASE FTSW-RELATED"/>
    <property type="match status" value="1"/>
</dbReference>
<comment type="function">
    <text evidence="21">Peptidoglycan polymerase that is essential for cell division.</text>
</comment>
<evidence type="ECO:0000256" key="7">
    <source>
        <dbReference type="ARBA" id="ARBA00022692"/>
    </source>
</evidence>
<sequence length="493" mass="52852">MSKTEGVPSSPRTRIGMWLGRPLASFHLIVTVAALLTILGLVMVLSSSAAEAYATDGSAYSLFTQQLIGVGLGIVAFYFALRTPVRVLRKLSFPLFVLSVIMLMMVLIPGVGSEGADGARRWFNVAGVSFQPSELAKVTLVLWGAHLLASRRSEHASLKSLLIPLVPAALLMAGLVVLQPNLSTAIAIGIILVALLWFAGLDARLFAILVGGGLAAATVLAFTAGYRSNRIKAWLNPGDDPQGLGYQSNQAKFSLADGGPFGVGLGQSRAKWSYLPNAHNDFIFAIIGEELGFIGCLAVLGLFALFVYAGLRIAMRSVDPFLRLLAAGSTTWIFAQAMINIGYVVGLLPVTGLQLPLVSYGGSSTAITLLMFGIIANAARHEPEAIAALHAGQDSRIDRVLRLPMPASFSPLRAAAARSKSTRPALDREDRRRLETREAAARRRPDRDYADVGTRSNRDRRSGGAQRSSEPPRRTRGQPTGTSRHPDGRGYRR</sequence>
<evidence type="ECO:0000256" key="12">
    <source>
        <dbReference type="ARBA" id="ARBA00023306"/>
    </source>
</evidence>
<evidence type="ECO:0000256" key="8">
    <source>
        <dbReference type="ARBA" id="ARBA00022960"/>
    </source>
</evidence>
<keyword evidence="4" id="KW-0132">Cell division</keyword>
<name>A0ABZ2PR13_9NOCA</name>
<evidence type="ECO:0000256" key="20">
    <source>
        <dbReference type="ARBA" id="ARBA00049902"/>
    </source>
</evidence>